<reference evidence="3 4" key="1">
    <citation type="submission" date="2019-02" db="EMBL/GenBank/DDBJ databases">
        <title>Deep-cultivation of Planctomycetes and their phenomic and genomic characterization uncovers novel biology.</title>
        <authorList>
            <person name="Wiegand S."/>
            <person name="Jogler M."/>
            <person name="Boedeker C."/>
            <person name="Pinto D."/>
            <person name="Vollmers J."/>
            <person name="Rivas-Marin E."/>
            <person name="Kohn T."/>
            <person name="Peeters S.H."/>
            <person name="Heuer A."/>
            <person name="Rast P."/>
            <person name="Oberbeckmann S."/>
            <person name="Bunk B."/>
            <person name="Jeske O."/>
            <person name="Meyerdierks A."/>
            <person name="Storesund J.E."/>
            <person name="Kallscheuer N."/>
            <person name="Luecker S."/>
            <person name="Lage O.M."/>
            <person name="Pohl T."/>
            <person name="Merkel B.J."/>
            <person name="Hornburger P."/>
            <person name="Mueller R.-W."/>
            <person name="Bruemmer F."/>
            <person name="Labrenz M."/>
            <person name="Spormann A.M."/>
            <person name="Op den Camp H."/>
            <person name="Overmann J."/>
            <person name="Amann R."/>
            <person name="Jetten M.S.M."/>
            <person name="Mascher T."/>
            <person name="Medema M.H."/>
            <person name="Devos D.P."/>
            <person name="Kaster A.-K."/>
            <person name="Ovreas L."/>
            <person name="Rohde M."/>
            <person name="Galperin M.Y."/>
            <person name="Jogler C."/>
        </authorList>
    </citation>
    <scope>NUCLEOTIDE SEQUENCE [LARGE SCALE GENOMIC DNA]</scope>
    <source>
        <strain evidence="3 4">Pla163</strain>
    </source>
</reference>
<dbReference type="PROSITE" id="PS50234">
    <property type="entry name" value="VWFA"/>
    <property type="match status" value="1"/>
</dbReference>
<dbReference type="AlphaFoldDB" id="A0A518D266"/>
<dbReference type="SUPFAM" id="SSF53300">
    <property type="entry name" value="vWA-like"/>
    <property type="match status" value="1"/>
</dbReference>
<dbReference type="Gene3D" id="3.40.50.410">
    <property type="entry name" value="von Willebrand factor, type A domain"/>
    <property type="match status" value="1"/>
</dbReference>
<keyword evidence="4" id="KW-1185">Reference proteome</keyword>
<dbReference type="RefSeq" id="WP_145189149.1">
    <property type="nucleotide sequence ID" value="NZ_CP036290.1"/>
</dbReference>
<keyword evidence="3" id="KW-0401">Integrin</keyword>
<dbReference type="InterPro" id="IPR002369">
    <property type="entry name" value="Integrin_bsu_VWA"/>
</dbReference>
<evidence type="ECO:0000259" key="2">
    <source>
        <dbReference type="PROSITE" id="PS50234"/>
    </source>
</evidence>
<proteinExistence type="predicted"/>
<dbReference type="Proteomes" id="UP000319342">
    <property type="component" value="Chromosome"/>
</dbReference>
<dbReference type="PANTHER" id="PTHR47763">
    <property type="entry name" value="ALPHA-PROTEIN KINASE VWKA"/>
    <property type="match status" value="1"/>
</dbReference>
<dbReference type="OrthoDB" id="516926at2"/>
<gene>
    <name evidence="3" type="ORF">Pla163_26980</name>
</gene>
<name>A0A518D266_9BACT</name>
<organism evidence="3 4">
    <name type="scientific">Rohdeia mirabilis</name>
    <dbReference type="NCBI Taxonomy" id="2528008"/>
    <lineage>
        <taxon>Bacteria</taxon>
        <taxon>Pseudomonadati</taxon>
        <taxon>Planctomycetota</taxon>
        <taxon>Planctomycetia</taxon>
        <taxon>Planctomycetia incertae sedis</taxon>
        <taxon>Rohdeia</taxon>
    </lineage>
</organism>
<evidence type="ECO:0000313" key="3">
    <source>
        <dbReference type="EMBL" id="QDU85566.1"/>
    </source>
</evidence>
<protein>
    <submittedName>
        <fullName evidence="3">Integrin, beta chain</fullName>
    </submittedName>
</protein>
<evidence type="ECO:0000313" key="4">
    <source>
        <dbReference type="Proteomes" id="UP000319342"/>
    </source>
</evidence>
<dbReference type="InterPro" id="IPR052969">
    <property type="entry name" value="Thr-specific_kinase-like"/>
</dbReference>
<dbReference type="EMBL" id="CP036290">
    <property type="protein sequence ID" value="QDU85566.1"/>
    <property type="molecule type" value="Genomic_DNA"/>
</dbReference>
<dbReference type="GO" id="GO:0007229">
    <property type="term" value="P:integrin-mediated signaling pathway"/>
    <property type="evidence" value="ECO:0007669"/>
    <property type="project" value="UniProtKB-KW"/>
</dbReference>
<dbReference type="InterPro" id="IPR002035">
    <property type="entry name" value="VWF_A"/>
</dbReference>
<feature type="chain" id="PRO_5021936437" evidence="1">
    <location>
        <begin position="41"/>
        <end position="513"/>
    </location>
</feature>
<dbReference type="InterPro" id="IPR036465">
    <property type="entry name" value="vWFA_dom_sf"/>
</dbReference>
<accession>A0A518D266</accession>
<evidence type="ECO:0000256" key="1">
    <source>
        <dbReference type="SAM" id="SignalP"/>
    </source>
</evidence>
<feature type="signal peptide" evidence="1">
    <location>
        <begin position="1"/>
        <end position="40"/>
    </location>
</feature>
<dbReference type="Pfam" id="PF00362">
    <property type="entry name" value="Integrin_beta"/>
    <property type="match status" value="1"/>
</dbReference>
<keyword evidence="1" id="KW-0732">Signal</keyword>
<feature type="domain" description="VWFA" evidence="2">
    <location>
        <begin position="83"/>
        <end position="233"/>
    </location>
</feature>
<sequence length="513" mass="53201" precursor="true">MNTVSATSTQAPSARTFAAGFARAAALLALASQANGVALAQGGGSGAPTIEPPSCTVSVDPGEATSFQAVVKVPGIPVAPKADIYFLADTTGSMTPVLDALKQNVGALATSLFSIPGADLRIGVGAYRDFPLQPQNQYAFEHRQSMTNDLGLIQSAVDSWVAQFGGDQAEAGFYALEMLATQPPANFGWRDNTQRIIVWFGDAPSHDPVCKQLTGLSEDITEASVIAALAGAGVGGTRVIAISAPTNLPMGLNDNPTGANATGYSSLCPTILGTVGQAGRITSASGGIDTMITMAGDIAQAIEDTLTTVLLETTVELKAEGEIVPYITGISPGATTVVLPDDPNEFVEITFTIDVLGGACVENSASYQGGLRVCLGGASTDTVKQVTIEQNQCFNVCLWALGFETVELEVGSDLPGATDRAYVVPTYVYPVLMDSIPNLWIPDEPSLVGIDVYSQIVMYNPHDFPGDPLKVSNAICYTLGGGTKKFGQSSGIHQFATAPPAIGTNLGMGFYIE</sequence>